<gene>
    <name evidence="2" type="ORF">SD77_3726</name>
</gene>
<evidence type="ECO:0000256" key="1">
    <source>
        <dbReference type="SAM" id="MobiDB-lite"/>
    </source>
</evidence>
<dbReference type="PROSITE" id="PS51257">
    <property type="entry name" value="PROKAR_LIPOPROTEIN"/>
    <property type="match status" value="1"/>
</dbReference>
<dbReference type="RefSeq" id="WP_041096008.1">
    <property type="nucleotide sequence ID" value="NZ_JARTHD010000008.1"/>
</dbReference>
<comment type="caution">
    <text evidence="2">The sequence shown here is derived from an EMBL/GenBank/DDBJ whole genome shotgun (WGS) entry which is preliminary data.</text>
</comment>
<feature type="compositionally biased region" description="Acidic residues" evidence="1">
    <location>
        <begin position="63"/>
        <end position="75"/>
    </location>
</feature>
<protein>
    <recommendedName>
        <fullName evidence="4">Lipoprotein</fullName>
    </recommendedName>
</protein>
<feature type="compositionally biased region" description="Basic and acidic residues" evidence="1">
    <location>
        <begin position="76"/>
        <end position="89"/>
    </location>
</feature>
<feature type="region of interest" description="Disordered" evidence="1">
    <location>
        <begin position="17"/>
        <end position="103"/>
    </location>
</feature>
<reference evidence="2 3" key="1">
    <citation type="submission" date="2015-01" db="EMBL/GenBank/DDBJ databases">
        <title>Genome Assembly of Bacillus badius MTCC 1458.</title>
        <authorList>
            <person name="Verma A."/>
            <person name="Khatri I."/>
            <person name="Mual P."/>
            <person name="Subramanian S."/>
            <person name="Krishnamurthi S."/>
        </authorList>
    </citation>
    <scope>NUCLEOTIDE SEQUENCE [LARGE SCALE GENOMIC DNA]</scope>
    <source>
        <strain evidence="2 3">MTCC 1458</strain>
    </source>
</reference>
<accession>A0ABR5AW12</accession>
<feature type="compositionally biased region" description="Acidic residues" evidence="1">
    <location>
        <begin position="37"/>
        <end position="55"/>
    </location>
</feature>
<sequence>MKKWSMILGAVVLAGGILGACSEKETTKQSTDKPAEEPAEEPEQDTQVEQEEEGTTEQPASETETETEQPADDAPEANKETTEGKDEANKQPAEQTQPAKAVEAKGIFNGVGDPHTVEIAVNGQPQSFQVAPGSEIMKKFDKMSEGTEITFTYKKEGEQLILQELKSEGAKQPETGTAVEAKGIFNGMADPHTVEIEVNGQPQSFQVAPESETMKKFDTLKEGTEIAFTYKKEGEQLILQELK</sequence>
<evidence type="ECO:0008006" key="4">
    <source>
        <dbReference type="Google" id="ProtNLM"/>
    </source>
</evidence>
<name>A0ABR5AW12_BACBA</name>
<organism evidence="2 3">
    <name type="scientific">Bacillus badius</name>
    <dbReference type="NCBI Taxonomy" id="1455"/>
    <lineage>
        <taxon>Bacteria</taxon>
        <taxon>Bacillati</taxon>
        <taxon>Bacillota</taxon>
        <taxon>Bacilli</taxon>
        <taxon>Bacillales</taxon>
        <taxon>Bacillaceae</taxon>
        <taxon>Pseudobacillus</taxon>
    </lineage>
</organism>
<keyword evidence="3" id="KW-1185">Reference proteome</keyword>
<dbReference type="Proteomes" id="UP000031982">
    <property type="component" value="Unassembled WGS sequence"/>
</dbReference>
<feature type="compositionally biased region" description="Basic and acidic residues" evidence="1">
    <location>
        <begin position="22"/>
        <end position="36"/>
    </location>
</feature>
<evidence type="ECO:0000313" key="2">
    <source>
        <dbReference type="EMBL" id="KIL78925.1"/>
    </source>
</evidence>
<proteinExistence type="predicted"/>
<dbReference type="EMBL" id="JXLP01000005">
    <property type="protein sequence ID" value="KIL78925.1"/>
    <property type="molecule type" value="Genomic_DNA"/>
</dbReference>
<evidence type="ECO:0000313" key="3">
    <source>
        <dbReference type="Proteomes" id="UP000031982"/>
    </source>
</evidence>